<name>A0AAD1W1C6_PELCU</name>
<organism evidence="2 3">
    <name type="scientific">Pelobates cultripes</name>
    <name type="common">Western spadefoot toad</name>
    <dbReference type="NCBI Taxonomy" id="61616"/>
    <lineage>
        <taxon>Eukaryota</taxon>
        <taxon>Metazoa</taxon>
        <taxon>Chordata</taxon>
        <taxon>Craniata</taxon>
        <taxon>Vertebrata</taxon>
        <taxon>Euteleostomi</taxon>
        <taxon>Amphibia</taxon>
        <taxon>Batrachia</taxon>
        <taxon>Anura</taxon>
        <taxon>Pelobatoidea</taxon>
        <taxon>Pelobatidae</taxon>
        <taxon>Pelobates</taxon>
    </lineage>
</organism>
<evidence type="ECO:0000313" key="2">
    <source>
        <dbReference type="EMBL" id="CAH2284585.1"/>
    </source>
</evidence>
<sequence>MSHGSKPKLTKIDKASIFLAKAVTNRPCDGREESQDGSGLGSQEGSPSPPSSPTPIVEDSPLTVSAMKSFMADFSKQLQDTITGQIKSLVGELRKELQDLGLCMSHMEHTMSKHATAHNRMADQIQQMNHAIKLHNLKIGR</sequence>
<keyword evidence="3" id="KW-1185">Reference proteome</keyword>
<gene>
    <name evidence="2" type="ORF">PECUL_23A001123</name>
</gene>
<feature type="region of interest" description="Disordered" evidence="1">
    <location>
        <begin position="24"/>
        <end position="59"/>
    </location>
</feature>
<dbReference type="EMBL" id="OW240915">
    <property type="protein sequence ID" value="CAH2284585.1"/>
    <property type="molecule type" value="Genomic_DNA"/>
</dbReference>
<protein>
    <submittedName>
        <fullName evidence="2">Uncharacterized protein</fullName>
    </submittedName>
</protein>
<dbReference type="AlphaFoldDB" id="A0AAD1W1C6"/>
<accession>A0AAD1W1C6</accession>
<proteinExistence type="predicted"/>
<reference evidence="2" key="1">
    <citation type="submission" date="2022-03" db="EMBL/GenBank/DDBJ databases">
        <authorList>
            <person name="Alioto T."/>
            <person name="Alioto T."/>
            <person name="Gomez Garrido J."/>
        </authorList>
    </citation>
    <scope>NUCLEOTIDE SEQUENCE</scope>
</reference>
<evidence type="ECO:0000256" key="1">
    <source>
        <dbReference type="SAM" id="MobiDB-lite"/>
    </source>
</evidence>
<evidence type="ECO:0000313" key="3">
    <source>
        <dbReference type="Proteomes" id="UP001295444"/>
    </source>
</evidence>
<dbReference type="Proteomes" id="UP001295444">
    <property type="component" value="Chromosome 04"/>
</dbReference>